<accession>A0A0E0FER3</accession>
<name>A0A0E0FER3_9ORYZ</name>
<dbReference type="PANTHER" id="PTHR34591:SF32">
    <property type="entry name" value="OS03G0653100 PROTEIN"/>
    <property type="match status" value="1"/>
</dbReference>
<reference evidence="1" key="2">
    <citation type="submission" date="2018-05" db="EMBL/GenBank/DDBJ databases">
        <title>OmerRS3 (Oryza meridionalis Reference Sequence Version 3).</title>
        <authorList>
            <person name="Zhang J."/>
            <person name="Kudrna D."/>
            <person name="Lee S."/>
            <person name="Talag J."/>
            <person name="Welchert J."/>
            <person name="Wing R.A."/>
        </authorList>
    </citation>
    <scope>NUCLEOTIDE SEQUENCE [LARGE SCALE GENOMIC DNA]</scope>
    <source>
        <strain evidence="1">cv. OR44</strain>
    </source>
</reference>
<proteinExistence type="predicted"/>
<evidence type="ECO:0000313" key="2">
    <source>
        <dbReference type="Proteomes" id="UP000008021"/>
    </source>
</evidence>
<organism evidence="1">
    <name type="scientific">Oryza meridionalis</name>
    <dbReference type="NCBI Taxonomy" id="40149"/>
    <lineage>
        <taxon>Eukaryota</taxon>
        <taxon>Viridiplantae</taxon>
        <taxon>Streptophyta</taxon>
        <taxon>Embryophyta</taxon>
        <taxon>Tracheophyta</taxon>
        <taxon>Spermatophyta</taxon>
        <taxon>Magnoliopsida</taxon>
        <taxon>Liliopsida</taxon>
        <taxon>Poales</taxon>
        <taxon>Poaceae</taxon>
        <taxon>BOP clade</taxon>
        <taxon>Oryzoideae</taxon>
        <taxon>Oryzeae</taxon>
        <taxon>Oryzinae</taxon>
        <taxon>Oryza</taxon>
    </lineage>
</organism>
<sequence>MKLIYDLAMEQTDLNRNSIELCERASTVAAGHEPLTRRPPRRRPPPPVAAARVCQAWRALIDDRSLLAAAALLPCTLRGIFVQIGVPTLSGFFARPSPPAGTTTTRPPIPGALHLDYLDTNEIEKSLLTIIDHCNGLILLDHHVVNPATRQWTRLLPYSPPESSPPGSEIILDGYHALVFDPAHMSSATQPRCVCQSWRVIIDDRSLLATAALLPCTLRGIFVQIGVPTLSGFFARPSPPAGTTTTRPPIPGVLDLDYLDTNEIEKSLLTIVDHCNGLILLDHHVVNPATRQWTRLPPYPPESPGSDIILDGYHALVFDPAMSPHYQVFLMPYVLRRATVSGQWPPSPLLLHVFSSRTEPEGSTWRWEERSFVREGNATMGTIDEVCSSSGWEPFDTYSVYFRGSLYVHCQNNCVIRITIANHRYRIIKLPGDFVGNQNISVDPYLGKSEEGVYYALVIGLCRLQIWFLKEYQSSYSSYSNSYCGGINGDGGGMETTTMDHEHEWVLKHDADLGPVLAAGYTLNDGGQQWIWHNIDTKKKNKESLVKEEEFEWNDSDDENGSAGIGSTKDTSLKYLDFILSKRSFSCTTQTLEW</sequence>
<dbReference type="Proteomes" id="UP000008021">
    <property type="component" value="Chromosome 12"/>
</dbReference>
<dbReference type="HOGENOM" id="CLU_459595_0_0_1"/>
<dbReference type="EnsemblPlants" id="OMERI12G14810.1">
    <property type="protein sequence ID" value="OMERI12G14810.1"/>
    <property type="gene ID" value="OMERI12G14810"/>
</dbReference>
<dbReference type="AlphaFoldDB" id="A0A0E0FER3"/>
<protein>
    <recommendedName>
        <fullName evidence="3">F-box domain-containing protein</fullName>
    </recommendedName>
</protein>
<evidence type="ECO:0000313" key="1">
    <source>
        <dbReference type="EnsemblPlants" id="OMERI12G14810.1"/>
    </source>
</evidence>
<reference evidence="1" key="1">
    <citation type="submission" date="2015-04" db="UniProtKB">
        <authorList>
            <consortium name="EnsemblPlants"/>
        </authorList>
    </citation>
    <scope>IDENTIFICATION</scope>
</reference>
<keyword evidence="2" id="KW-1185">Reference proteome</keyword>
<evidence type="ECO:0008006" key="3">
    <source>
        <dbReference type="Google" id="ProtNLM"/>
    </source>
</evidence>
<dbReference type="Gramene" id="OMERI12G14810.1">
    <property type="protein sequence ID" value="OMERI12G14810.1"/>
    <property type="gene ID" value="OMERI12G14810"/>
</dbReference>
<dbReference type="PANTHER" id="PTHR34591">
    <property type="entry name" value="OS03G0653100 PROTEIN-RELATED"/>
    <property type="match status" value="1"/>
</dbReference>